<evidence type="ECO:0000256" key="1">
    <source>
        <dbReference type="ARBA" id="ARBA00008898"/>
    </source>
</evidence>
<feature type="domain" description="Flavin reductase like" evidence="3">
    <location>
        <begin position="20"/>
        <end position="164"/>
    </location>
</feature>
<dbReference type="GO" id="GO:0042602">
    <property type="term" value="F:riboflavin reductase (NADPH) activity"/>
    <property type="evidence" value="ECO:0007669"/>
    <property type="project" value="TreeGrafter"/>
</dbReference>
<keyword evidence="2" id="KW-0560">Oxidoreductase</keyword>
<comment type="similarity">
    <text evidence="1">Belongs to the non-flavoprotein flavin reductase family.</text>
</comment>
<keyword evidence="5" id="KW-1185">Reference proteome</keyword>
<evidence type="ECO:0000256" key="2">
    <source>
        <dbReference type="ARBA" id="ARBA00023002"/>
    </source>
</evidence>
<name>A0A1V2I0C5_9ACTN</name>
<dbReference type="Pfam" id="PF01613">
    <property type="entry name" value="Flavin_Reduct"/>
    <property type="match status" value="1"/>
</dbReference>
<reference evidence="5" key="1">
    <citation type="submission" date="2016-10" db="EMBL/GenBank/DDBJ databases">
        <title>Frankia sp. NRRL B-16386 Genome sequencing.</title>
        <authorList>
            <person name="Ghodhbane-Gtari F."/>
            <person name="Swanson E."/>
            <person name="Gueddou A."/>
            <person name="Hezbri K."/>
            <person name="Ktari K."/>
            <person name="Nouioui I."/>
            <person name="Morris K."/>
            <person name="Simpson S."/>
            <person name="Abebe-Akele F."/>
            <person name="Thomas K."/>
            <person name="Gtari M."/>
            <person name="Tisa L.S."/>
        </authorList>
    </citation>
    <scope>NUCLEOTIDE SEQUENCE [LARGE SCALE GENOMIC DNA]</scope>
    <source>
        <strain evidence="5">NRRL B-16386</strain>
    </source>
</reference>
<sequence length="169" mass="17868">MTPEQTADQAIDPAWFRRVLGQHPTGVTVITAVGTDGQPVGMAVGSFTSVSLHPPLVAFFPDQASTTWPKIQPAGSFCANVLGADHEWICRLFATKGIDRFAEIAWRPAGSGAPIIDAAVAWIDCDLAAVQEAGDHFIVTGRVRALGITSEGPPLVFHRGAYGSFTPLS</sequence>
<protein>
    <submittedName>
        <fullName evidence="4">Monooxygenase</fullName>
    </submittedName>
</protein>
<dbReference type="InterPro" id="IPR012349">
    <property type="entry name" value="Split_barrel_FMN-bd"/>
</dbReference>
<dbReference type="GO" id="GO:0010181">
    <property type="term" value="F:FMN binding"/>
    <property type="evidence" value="ECO:0007669"/>
    <property type="project" value="InterPro"/>
</dbReference>
<dbReference type="InterPro" id="IPR050268">
    <property type="entry name" value="NADH-dep_flavin_reductase"/>
</dbReference>
<evidence type="ECO:0000259" key="3">
    <source>
        <dbReference type="SMART" id="SM00903"/>
    </source>
</evidence>
<comment type="caution">
    <text evidence="4">The sequence shown here is derived from an EMBL/GenBank/DDBJ whole genome shotgun (WGS) entry which is preliminary data.</text>
</comment>
<dbReference type="PANTHER" id="PTHR30466:SF11">
    <property type="entry name" value="FLAVIN-DEPENDENT MONOOXYGENASE, REDUCTASE SUBUNIT HSAB"/>
    <property type="match status" value="1"/>
</dbReference>
<evidence type="ECO:0000313" key="4">
    <source>
        <dbReference type="EMBL" id="ONH22877.1"/>
    </source>
</evidence>
<dbReference type="InterPro" id="IPR002563">
    <property type="entry name" value="Flavin_Rdtase-like_dom"/>
</dbReference>
<dbReference type="RefSeq" id="WP_076822020.1">
    <property type="nucleotide sequence ID" value="NZ_MOMC01000096.1"/>
</dbReference>
<dbReference type="STRING" id="1834516.BL253_34415"/>
<proteinExistence type="inferred from homology"/>
<keyword evidence="4" id="KW-0503">Monooxygenase</keyword>
<dbReference type="Proteomes" id="UP000188929">
    <property type="component" value="Unassembled WGS sequence"/>
</dbReference>
<dbReference type="EMBL" id="MOMC01000096">
    <property type="protein sequence ID" value="ONH22877.1"/>
    <property type="molecule type" value="Genomic_DNA"/>
</dbReference>
<dbReference type="Gene3D" id="2.30.110.10">
    <property type="entry name" value="Electron Transport, Fmn-binding Protein, Chain A"/>
    <property type="match status" value="1"/>
</dbReference>
<evidence type="ECO:0000313" key="5">
    <source>
        <dbReference type="Proteomes" id="UP000188929"/>
    </source>
</evidence>
<dbReference type="GO" id="GO:0004497">
    <property type="term" value="F:monooxygenase activity"/>
    <property type="evidence" value="ECO:0007669"/>
    <property type="project" value="UniProtKB-KW"/>
</dbReference>
<organism evidence="4 5">
    <name type="scientific">Pseudofrankia asymbiotica</name>
    <dbReference type="NCBI Taxonomy" id="1834516"/>
    <lineage>
        <taxon>Bacteria</taxon>
        <taxon>Bacillati</taxon>
        <taxon>Actinomycetota</taxon>
        <taxon>Actinomycetes</taxon>
        <taxon>Frankiales</taxon>
        <taxon>Frankiaceae</taxon>
        <taxon>Pseudofrankia</taxon>
    </lineage>
</organism>
<accession>A0A1V2I0C5</accession>
<dbReference type="PANTHER" id="PTHR30466">
    <property type="entry name" value="FLAVIN REDUCTASE"/>
    <property type="match status" value="1"/>
</dbReference>
<gene>
    <name evidence="4" type="ORF">BL253_34415</name>
</gene>
<dbReference type="SMART" id="SM00903">
    <property type="entry name" value="Flavin_Reduct"/>
    <property type="match status" value="1"/>
</dbReference>
<dbReference type="OrthoDB" id="9792858at2"/>
<dbReference type="AlphaFoldDB" id="A0A1V2I0C5"/>
<dbReference type="SUPFAM" id="SSF50475">
    <property type="entry name" value="FMN-binding split barrel"/>
    <property type="match status" value="1"/>
</dbReference>